<keyword evidence="1" id="KW-0547">Nucleotide-binding</keyword>
<sequence length="583" mass="65755">MNQRQVQQQILRISLLRVILFTGGIAAAIALRHDGWLMWGGALAVTMLPFLALVKYHNRLFHRKDYLEKEAEINRQELAALALDTSAFNDGAEYIHPGHLYAFDLDIYGPHSLFQCLNRTSTQPGRTRLAAWLGQHLEDKAEIEDRQAAVRELSALTDFRQRFRILGLLHKGKSADESELQAWAASPTTFRNRILLRLLPYVVGGANALSLLLVLTGVMSASGWGTLWIAFVLLSFLFTGKITKVQNVYGKKLQILGTYARLLRLMDSQPLEAPLLRDIKEESSRASHAILRLNKLMNELDQRNNYLMYTVLNGTFFWEIWQIMRIERWKEHHAASLPAWLNAIGRMDALLSLATFAHNHPDYAYPTLIDPADEAFRFRATALGHPLMPADRCVRNDFGMTRRPEFIIITGANMAGKSTYLRTVGINYLLACIGAPVCATEMELTPVRLITSLRTSDSLTDNESYFFAELKRLKLIIDKLQQGERLFIILDEILKGTNSTDKQKGSLALIRQFMNLQANGIIATHDLALGTLADAFPGQIHNRCFEADITGDTLTFSYRLREGVAQNMNACFLMGKMGIAMVE</sequence>
<evidence type="ECO:0000259" key="5">
    <source>
        <dbReference type="SMART" id="SM00534"/>
    </source>
</evidence>
<dbReference type="Pfam" id="PF00488">
    <property type="entry name" value="MutS_V"/>
    <property type="match status" value="1"/>
</dbReference>
<dbReference type="Gene3D" id="1.10.1420.10">
    <property type="match status" value="1"/>
</dbReference>
<dbReference type="SUPFAM" id="SSF52540">
    <property type="entry name" value="P-loop containing nucleoside triphosphate hydrolases"/>
    <property type="match status" value="1"/>
</dbReference>
<evidence type="ECO:0000313" key="6">
    <source>
        <dbReference type="EMBL" id="HJA83318.1"/>
    </source>
</evidence>
<keyword evidence="4" id="KW-1133">Transmembrane helix</keyword>
<evidence type="ECO:0000256" key="4">
    <source>
        <dbReference type="SAM" id="Phobius"/>
    </source>
</evidence>
<proteinExistence type="predicted"/>
<dbReference type="AlphaFoldDB" id="A0A9D2HSM3"/>
<evidence type="ECO:0000256" key="3">
    <source>
        <dbReference type="ARBA" id="ARBA00023125"/>
    </source>
</evidence>
<keyword evidence="4" id="KW-0812">Transmembrane</keyword>
<keyword evidence="4" id="KW-0472">Membrane</keyword>
<feature type="transmembrane region" description="Helical" evidence="4">
    <location>
        <begin position="225"/>
        <end position="243"/>
    </location>
</feature>
<dbReference type="SUPFAM" id="SSF48334">
    <property type="entry name" value="DNA repair protein MutS, domain III"/>
    <property type="match status" value="1"/>
</dbReference>
<dbReference type="GO" id="GO:0006298">
    <property type="term" value="P:mismatch repair"/>
    <property type="evidence" value="ECO:0007669"/>
    <property type="project" value="InterPro"/>
</dbReference>
<dbReference type="InterPro" id="IPR036187">
    <property type="entry name" value="DNA_mismatch_repair_MutS_sf"/>
</dbReference>
<reference evidence="6" key="1">
    <citation type="journal article" date="2021" name="PeerJ">
        <title>Extensive microbial diversity within the chicken gut microbiome revealed by metagenomics and culture.</title>
        <authorList>
            <person name="Gilroy R."/>
            <person name="Ravi A."/>
            <person name="Getino M."/>
            <person name="Pursley I."/>
            <person name="Horton D.L."/>
            <person name="Alikhan N.F."/>
            <person name="Baker D."/>
            <person name="Gharbi K."/>
            <person name="Hall N."/>
            <person name="Watson M."/>
            <person name="Adriaenssens E.M."/>
            <person name="Foster-Nyarko E."/>
            <person name="Jarju S."/>
            <person name="Secka A."/>
            <person name="Antonio M."/>
            <person name="Oren A."/>
            <person name="Chaudhuri R.R."/>
            <person name="La Ragione R."/>
            <person name="Hildebrand F."/>
            <person name="Pallen M.J."/>
        </authorList>
    </citation>
    <scope>NUCLEOTIDE SEQUENCE</scope>
    <source>
        <strain evidence="6">ChiHecec1B25-7008</strain>
    </source>
</reference>
<organism evidence="6 7">
    <name type="scientific">Candidatus Bacteroides intestinavium</name>
    <dbReference type="NCBI Taxonomy" id="2838469"/>
    <lineage>
        <taxon>Bacteria</taxon>
        <taxon>Pseudomonadati</taxon>
        <taxon>Bacteroidota</taxon>
        <taxon>Bacteroidia</taxon>
        <taxon>Bacteroidales</taxon>
        <taxon>Bacteroidaceae</taxon>
        <taxon>Bacteroides</taxon>
    </lineage>
</organism>
<dbReference type="GO" id="GO:0005829">
    <property type="term" value="C:cytosol"/>
    <property type="evidence" value="ECO:0007669"/>
    <property type="project" value="TreeGrafter"/>
</dbReference>
<dbReference type="PANTHER" id="PTHR11361:SF99">
    <property type="entry name" value="DNA MISMATCH REPAIR PROTEIN"/>
    <property type="match status" value="1"/>
</dbReference>
<dbReference type="PANTHER" id="PTHR11361">
    <property type="entry name" value="DNA MISMATCH REPAIR PROTEIN MUTS FAMILY MEMBER"/>
    <property type="match status" value="1"/>
</dbReference>
<dbReference type="InterPro" id="IPR027417">
    <property type="entry name" value="P-loop_NTPase"/>
</dbReference>
<evidence type="ECO:0000313" key="7">
    <source>
        <dbReference type="Proteomes" id="UP000823860"/>
    </source>
</evidence>
<dbReference type="InterPro" id="IPR045076">
    <property type="entry name" value="MutS"/>
</dbReference>
<dbReference type="EMBL" id="DWZE01000061">
    <property type="protein sequence ID" value="HJA83318.1"/>
    <property type="molecule type" value="Genomic_DNA"/>
</dbReference>
<feature type="transmembrane region" description="Helical" evidence="4">
    <location>
        <begin position="36"/>
        <end position="54"/>
    </location>
</feature>
<dbReference type="GO" id="GO:0140664">
    <property type="term" value="F:ATP-dependent DNA damage sensor activity"/>
    <property type="evidence" value="ECO:0007669"/>
    <property type="project" value="InterPro"/>
</dbReference>
<protein>
    <recommendedName>
        <fullName evidence="5">DNA mismatch repair proteins mutS family domain-containing protein</fullName>
    </recommendedName>
</protein>
<dbReference type="Gene3D" id="3.40.50.300">
    <property type="entry name" value="P-loop containing nucleotide triphosphate hydrolases"/>
    <property type="match status" value="1"/>
</dbReference>
<dbReference type="GO" id="GO:0005524">
    <property type="term" value="F:ATP binding"/>
    <property type="evidence" value="ECO:0007669"/>
    <property type="project" value="UniProtKB-KW"/>
</dbReference>
<reference evidence="6" key="2">
    <citation type="submission" date="2021-04" db="EMBL/GenBank/DDBJ databases">
        <authorList>
            <person name="Gilroy R."/>
        </authorList>
    </citation>
    <scope>NUCLEOTIDE SEQUENCE</scope>
    <source>
        <strain evidence="6">ChiHecec1B25-7008</strain>
    </source>
</reference>
<dbReference type="CDD" id="cd03283">
    <property type="entry name" value="ABC_MutS-like"/>
    <property type="match status" value="1"/>
</dbReference>
<keyword evidence="3" id="KW-0238">DNA-binding</keyword>
<name>A0A9D2HSM3_9BACE</name>
<evidence type="ECO:0000256" key="1">
    <source>
        <dbReference type="ARBA" id="ARBA00022741"/>
    </source>
</evidence>
<feature type="domain" description="DNA mismatch repair proteins mutS family" evidence="5">
    <location>
        <begin position="404"/>
        <end position="583"/>
    </location>
</feature>
<dbReference type="InterPro" id="IPR007696">
    <property type="entry name" value="DNA_mismatch_repair_MutS_core"/>
</dbReference>
<dbReference type="InterPro" id="IPR000432">
    <property type="entry name" value="DNA_mismatch_repair_MutS_C"/>
</dbReference>
<comment type="caution">
    <text evidence="6">The sequence shown here is derived from an EMBL/GenBank/DDBJ whole genome shotgun (WGS) entry which is preliminary data.</text>
</comment>
<accession>A0A9D2HSM3</accession>
<feature type="transmembrane region" description="Helical" evidence="4">
    <location>
        <begin position="12"/>
        <end position="30"/>
    </location>
</feature>
<feature type="transmembrane region" description="Helical" evidence="4">
    <location>
        <begin position="198"/>
        <end position="219"/>
    </location>
</feature>
<dbReference type="SMART" id="SM00534">
    <property type="entry name" value="MUTSac"/>
    <property type="match status" value="1"/>
</dbReference>
<dbReference type="Proteomes" id="UP000823860">
    <property type="component" value="Unassembled WGS sequence"/>
</dbReference>
<gene>
    <name evidence="6" type="ORF">H9785_05035</name>
</gene>
<dbReference type="FunFam" id="3.40.50.300:FF:001552">
    <property type="entry name" value="Mismatch repair ATPase (MutS family)"/>
    <property type="match status" value="1"/>
</dbReference>
<evidence type="ECO:0000256" key="2">
    <source>
        <dbReference type="ARBA" id="ARBA00022840"/>
    </source>
</evidence>
<dbReference type="GO" id="GO:0030983">
    <property type="term" value="F:mismatched DNA binding"/>
    <property type="evidence" value="ECO:0007669"/>
    <property type="project" value="InterPro"/>
</dbReference>
<dbReference type="Pfam" id="PF05192">
    <property type="entry name" value="MutS_III"/>
    <property type="match status" value="1"/>
</dbReference>
<keyword evidence="2" id="KW-0067">ATP-binding</keyword>